<keyword evidence="2" id="KW-1133">Transmembrane helix</keyword>
<feature type="region of interest" description="Disordered" evidence="1">
    <location>
        <begin position="1235"/>
        <end position="1259"/>
    </location>
</feature>
<feature type="compositionally biased region" description="Basic and acidic residues" evidence="1">
    <location>
        <begin position="517"/>
        <end position="527"/>
    </location>
</feature>
<protein>
    <submittedName>
        <fullName evidence="3">Surface-anchored protein</fullName>
    </submittedName>
</protein>
<evidence type="ECO:0000256" key="1">
    <source>
        <dbReference type="SAM" id="MobiDB-lite"/>
    </source>
</evidence>
<dbReference type="AlphaFoldDB" id="A0A839R1J4"/>
<feature type="compositionally biased region" description="Polar residues" evidence="1">
    <location>
        <begin position="1238"/>
        <end position="1249"/>
    </location>
</feature>
<feature type="transmembrane region" description="Helical" evidence="2">
    <location>
        <begin position="42"/>
        <end position="60"/>
    </location>
</feature>
<feature type="region of interest" description="Disordered" evidence="1">
    <location>
        <begin position="1"/>
        <end position="30"/>
    </location>
</feature>
<dbReference type="Proteomes" id="UP000568050">
    <property type="component" value="Unassembled WGS sequence"/>
</dbReference>
<keyword evidence="4" id="KW-1185">Reference proteome</keyword>
<keyword evidence="2" id="KW-0472">Membrane</keyword>
<dbReference type="RefSeq" id="WP_183377149.1">
    <property type="nucleotide sequence ID" value="NZ_JACHWP010000013.1"/>
</dbReference>
<comment type="caution">
    <text evidence="3">The sequence shown here is derived from an EMBL/GenBank/DDBJ whole genome shotgun (WGS) entry which is preliminary data.</text>
</comment>
<proteinExistence type="predicted"/>
<evidence type="ECO:0000313" key="4">
    <source>
        <dbReference type="Proteomes" id="UP000568050"/>
    </source>
</evidence>
<feature type="compositionally biased region" description="Gly residues" evidence="1">
    <location>
        <begin position="824"/>
        <end position="860"/>
    </location>
</feature>
<feature type="region of interest" description="Disordered" evidence="1">
    <location>
        <begin position="797"/>
        <end position="904"/>
    </location>
</feature>
<feature type="region of interest" description="Disordered" evidence="1">
    <location>
        <begin position="517"/>
        <end position="604"/>
    </location>
</feature>
<feature type="transmembrane region" description="Helical" evidence="2">
    <location>
        <begin position="1212"/>
        <end position="1231"/>
    </location>
</feature>
<accession>A0A839R1J4</accession>
<organism evidence="3 4">
    <name type="scientific">Helcobacillus massiliensis</name>
    <dbReference type="NCBI Taxonomy" id="521392"/>
    <lineage>
        <taxon>Bacteria</taxon>
        <taxon>Bacillati</taxon>
        <taxon>Actinomycetota</taxon>
        <taxon>Actinomycetes</taxon>
        <taxon>Micrococcales</taxon>
        <taxon>Dermabacteraceae</taxon>
        <taxon>Helcobacillus</taxon>
    </lineage>
</organism>
<reference evidence="3 4" key="1">
    <citation type="submission" date="2020-08" db="EMBL/GenBank/DDBJ databases">
        <title>Sequencing the genomes of 1000 actinobacteria strains.</title>
        <authorList>
            <person name="Klenk H.-P."/>
        </authorList>
    </citation>
    <scope>NUCLEOTIDE SEQUENCE [LARGE SCALE GENOMIC DNA]</scope>
    <source>
        <strain evidence="3 4">DSM 23040</strain>
    </source>
</reference>
<feature type="compositionally biased region" description="Low complexity" evidence="1">
    <location>
        <begin position="1159"/>
        <end position="1173"/>
    </location>
</feature>
<feature type="region of interest" description="Disordered" evidence="1">
    <location>
        <begin position="269"/>
        <end position="322"/>
    </location>
</feature>
<feature type="compositionally biased region" description="Pro residues" evidence="1">
    <location>
        <begin position="588"/>
        <end position="602"/>
    </location>
</feature>
<evidence type="ECO:0000313" key="3">
    <source>
        <dbReference type="EMBL" id="MBB3023827.1"/>
    </source>
</evidence>
<dbReference type="NCBIfam" id="TIGR03769">
    <property type="entry name" value="P_ac_wall_RPT"/>
    <property type="match status" value="3"/>
</dbReference>
<dbReference type="InterPro" id="IPR022435">
    <property type="entry name" value="Surface-anchored_actinobac"/>
</dbReference>
<name>A0A839R1J4_9MICO</name>
<feature type="compositionally biased region" description="Low complexity" evidence="1">
    <location>
        <begin position="861"/>
        <end position="886"/>
    </location>
</feature>
<keyword evidence="2" id="KW-0812">Transmembrane</keyword>
<evidence type="ECO:0000256" key="2">
    <source>
        <dbReference type="SAM" id="Phobius"/>
    </source>
</evidence>
<dbReference type="EMBL" id="JACHWP010000013">
    <property type="protein sequence ID" value="MBB3023827.1"/>
    <property type="molecule type" value="Genomic_DNA"/>
</dbReference>
<feature type="compositionally biased region" description="Low complexity" evidence="1">
    <location>
        <begin position="557"/>
        <end position="569"/>
    </location>
</feature>
<feature type="compositionally biased region" description="Pro residues" evidence="1">
    <location>
        <begin position="1"/>
        <end position="16"/>
    </location>
</feature>
<dbReference type="NCBIfam" id="NF038134">
    <property type="entry name" value="choice_anch_M"/>
    <property type="match status" value="5"/>
</dbReference>
<feature type="region of interest" description="Disordered" evidence="1">
    <location>
        <begin position="1151"/>
        <end position="1173"/>
    </location>
</feature>
<gene>
    <name evidence="3" type="ORF">FHX50_002130</name>
</gene>
<sequence length="1259" mass="126884">MPAPTSPGRAAPPGPPRTGAAGPLTASPVGGAARHRIDLRPLLLMALSLAVIAAGSVLPMPTALAASTVDGKDLLYRRHVDAAHVSWTDGHLDVQVVDGQTVRPADDVAVRLGPDADADGAEVSRITVPNDPNFSFLGKPGDHVWNAPQHMYANWAPVWAGLGAGDIPDTIDPSSISLELKGSTGPGTMEVYQTNYAGTPERAFSSADGAPASLRSNKMKPGAHGHYNWAFTKPGRYDVQWQAHARTTDGKPVSSPVRTVTWYVGTDEQAGLPAGSYQGTPITRPIEEQTGTPNPSDPAKEQPNPTKKPGATDPADNVCTHIDSGHLDVRGAGSADNLRAFLRWDGPKGKPVDLGSASFVIEVPDSAKSDIPATGATADLSAALNSTSAYQLPEIQDENLPWMGFSTEDLDVPEGSKVSIGLLGVEAPSPNARFALGHFDSGSGKFAVDLDSTNYEDQQIDMPGRTHTHRAQFFSEPGYYTVYYWVEIVKPDGTRKYATLDAWYAVGTDAIANACERTGETSPKPEDPAPTDPAPEDPEIPFPGDDTGSDGSDGEDTSTPGDGNDTGSDGSDGEDPDVLFPGDGSAPAPKPGTKPGTKPAPKPDNAQKRIILERGHVDIWHVTAKNGALNLGLSEDVTGSHVTRDPASVELHVKDAAKTTIPQGWPGAGTAWYLPQAQKQDVLWPGWDTQGIKGGGVADRVDLAVTKVTGPGKIHLFGSDAFGKQTPLLTGGATELKAGAVRKQTFPAHTHANWVFTKPGVYTVTVQARGTAKGRAVASKEQTYTFTVGDDFRGKASGGAAGDGAPASGTPGSGADGSADQPGSTGGDTGAPGGDAGTGDAGTGDAGGAQNGALPAGGGSPASVGGAPAPTGDAGSGAPMGAAAPSGVGGMKQPAMTECDPADFSGAGASDAGGAFDAGGASGASDAGGAALTPSGPAPGGTSFSGALTSSFAARFTAGSVAQIVTAAVSGSYTIPANTHVHPNWVFSKPGSYTLVIRQTVTGKDGKTATSRSHLKFEVGPNAKGVTDGHFDFGAQYANGTLVGAVKDDRSSPAKWVKPSSMTFALNDTAKTKAPAGIEFVAPAGSDVWMIPASQIAGVPWLGANSMHPSIVDGTTGTVQLTLESVSGPGNVGVFTSGNFGSVVGEKWFSGSGSGGPAAAGSEKSAAGGTGQDAADAAAQGAAGALPGAAGPGAGANPCIPTGSMPRTGATVAPIVAAAMLAVLGGAALVAHRRRSATALTGRSAQASAPSRGGETDAP</sequence>